<accession>A0ABW2YU15</accession>
<dbReference type="PANTHER" id="PTHR46558">
    <property type="entry name" value="TRACRIPTIONAL REGULATORY PROTEIN-RELATED-RELATED"/>
    <property type="match status" value="1"/>
</dbReference>
<dbReference type="PANTHER" id="PTHR46558:SF11">
    <property type="entry name" value="HTH-TYPE TRANSCRIPTIONAL REGULATOR XRE"/>
    <property type="match status" value="1"/>
</dbReference>
<dbReference type="EMBL" id="JBHTHU010000001">
    <property type="protein sequence ID" value="MFD0749218.1"/>
    <property type="molecule type" value="Genomic_DNA"/>
</dbReference>
<dbReference type="Gene3D" id="1.10.260.40">
    <property type="entry name" value="lambda repressor-like DNA-binding domains"/>
    <property type="match status" value="1"/>
</dbReference>
<evidence type="ECO:0000313" key="4">
    <source>
        <dbReference type="Proteomes" id="UP001596958"/>
    </source>
</evidence>
<dbReference type="RefSeq" id="WP_377097387.1">
    <property type="nucleotide sequence ID" value="NZ_JBHTHU010000001.1"/>
</dbReference>
<dbReference type="Pfam" id="PF01381">
    <property type="entry name" value="HTH_3"/>
    <property type="match status" value="1"/>
</dbReference>
<proteinExistence type="predicted"/>
<keyword evidence="4" id="KW-1185">Reference proteome</keyword>
<gene>
    <name evidence="3" type="ORF">ACFQZS_03630</name>
</gene>
<dbReference type="CDD" id="cd00093">
    <property type="entry name" value="HTH_XRE"/>
    <property type="match status" value="1"/>
</dbReference>
<dbReference type="InterPro" id="IPR010982">
    <property type="entry name" value="Lambda_DNA-bd_dom_sf"/>
</dbReference>
<comment type="caution">
    <text evidence="3">The sequence shown here is derived from an EMBL/GenBank/DDBJ whole genome shotgun (WGS) entry which is preliminary data.</text>
</comment>
<protein>
    <submittedName>
        <fullName evidence="3">Helix-turn-helix domain-containing protein</fullName>
    </submittedName>
</protein>
<dbReference type="Proteomes" id="UP001596958">
    <property type="component" value="Unassembled WGS sequence"/>
</dbReference>
<dbReference type="PROSITE" id="PS50943">
    <property type="entry name" value="HTH_CROC1"/>
    <property type="match status" value="1"/>
</dbReference>
<reference evidence="4" key="1">
    <citation type="journal article" date="2019" name="Int. J. Syst. Evol. Microbiol.">
        <title>The Global Catalogue of Microorganisms (GCM) 10K type strain sequencing project: providing services to taxonomists for standard genome sequencing and annotation.</title>
        <authorList>
            <consortium name="The Broad Institute Genomics Platform"/>
            <consortium name="The Broad Institute Genome Sequencing Center for Infectious Disease"/>
            <person name="Wu L."/>
            <person name="Ma J."/>
        </authorList>
    </citation>
    <scope>NUCLEOTIDE SEQUENCE [LARGE SCALE GENOMIC DNA]</scope>
    <source>
        <strain evidence="4">CCUG 63418</strain>
    </source>
</reference>
<keyword evidence="1" id="KW-0238">DNA-binding</keyword>
<feature type="domain" description="HTH cro/C1-type" evidence="2">
    <location>
        <begin position="13"/>
        <end position="69"/>
    </location>
</feature>
<organism evidence="3 4">
    <name type="scientific">Mucilaginibacter calamicampi</name>
    <dbReference type="NCBI Taxonomy" id="1302352"/>
    <lineage>
        <taxon>Bacteria</taxon>
        <taxon>Pseudomonadati</taxon>
        <taxon>Bacteroidota</taxon>
        <taxon>Sphingobacteriia</taxon>
        <taxon>Sphingobacteriales</taxon>
        <taxon>Sphingobacteriaceae</taxon>
        <taxon>Mucilaginibacter</taxon>
    </lineage>
</organism>
<dbReference type="InterPro" id="IPR001387">
    <property type="entry name" value="Cro/C1-type_HTH"/>
</dbReference>
<evidence type="ECO:0000256" key="1">
    <source>
        <dbReference type="ARBA" id="ARBA00023125"/>
    </source>
</evidence>
<evidence type="ECO:0000313" key="3">
    <source>
        <dbReference type="EMBL" id="MFD0749218.1"/>
    </source>
</evidence>
<dbReference type="SUPFAM" id="SSF47413">
    <property type="entry name" value="lambda repressor-like DNA-binding domains"/>
    <property type="match status" value="1"/>
</dbReference>
<evidence type="ECO:0000259" key="2">
    <source>
        <dbReference type="PROSITE" id="PS50943"/>
    </source>
</evidence>
<dbReference type="SMART" id="SM00530">
    <property type="entry name" value="HTH_XRE"/>
    <property type="match status" value="1"/>
</dbReference>
<sequence>MAINATNAIGINIRKFRERRGLTQDDLATYLKVKRPVISYWETGERDCNFDFEQLEKLAKIFNVDLADLLEENEGAQQLNYAFAFRSDGFTETDLESIADFQQIVKNYNKMKHLANEQS</sequence>
<name>A0ABW2YU15_9SPHI</name>